<keyword evidence="2" id="KW-1185">Reference proteome</keyword>
<reference evidence="1 2" key="1">
    <citation type="submission" date="2024-04" db="EMBL/GenBank/DDBJ databases">
        <title>Tritrichomonas musculus Genome.</title>
        <authorList>
            <person name="Alves-Ferreira E."/>
            <person name="Grigg M."/>
            <person name="Lorenzi H."/>
            <person name="Galac M."/>
        </authorList>
    </citation>
    <scope>NUCLEOTIDE SEQUENCE [LARGE SCALE GENOMIC DNA]</scope>
    <source>
        <strain evidence="1 2">EAF2021</strain>
    </source>
</reference>
<protein>
    <recommendedName>
        <fullName evidence="3">PCI domain-containing protein</fullName>
    </recommendedName>
</protein>
<evidence type="ECO:0000313" key="2">
    <source>
        <dbReference type="Proteomes" id="UP001470230"/>
    </source>
</evidence>
<evidence type="ECO:0008006" key="3">
    <source>
        <dbReference type="Google" id="ProtNLM"/>
    </source>
</evidence>
<proteinExistence type="predicted"/>
<comment type="caution">
    <text evidence="1">The sequence shown here is derived from an EMBL/GenBank/DDBJ whole genome shotgun (WGS) entry which is preliminary data.</text>
</comment>
<dbReference type="Proteomes" id="UP001470230">
    <property type="component" value="Unassembled WGS sequence"/>
</dbReference>
<gene>
    <name evidence="1" type="ORF">M9Y10_044688</name>
</gene>
<name>A0ABR2JUA0_9EUKA</name>
<evidence type="ECO:0000313" key="1">
    <source>
        <dbReference type="EMBL" id="KAK8882048.1"/>
    </source>
</evidence>
<dbReference type="EMBL" id="JAPFFF010000009">
    <property type="protein sequence ID" value="KAK8882048.1"/>
    <property type="molecule type" value="Genomic_DNA"/>
</dbReference>
<accession>A0ABR2JUA0</accession>
<sequence>MNFFPSFGPGGFESPGYGFGMSDFGKGQKKIPEIIVQCKKVKNTSQLQDLGSLVSLGTESSESDIKVALCDFTLASLEKHQTVALILLIPPSFAPKELYNSFSYILDFLDKLPSRLQTGLALKWVRSAIFADLQNQLYDSKILHGLYEKNPDLYAAPYLYLCSAADHPISMETVFSGDVRINALTLYYSAINKMLLADYNAAEMDFIRALTLSKKNRDMKDSILTKLSLCSFLNRTPEEIFKRRIPLSRSLPKIANEIWKFDRNLDLTFLPPFYKRFLSEIAYEHSRGVILNLASTVTVIKLEEAQEFIGKEVPINVLLENLKAEGTLITTINEGYIYFNDTSKTQLYETKIKQVEQIFESLNV</sequence>
<organism evidence="1 2">
    <name type="scientific">Tritrichomonas musculus</name>
    <dbReference type="NCBI Taxonomy" id="1915356"/>
    <lineage>
        <taxon>Eukaryota</taxon>
        <taxon>Metamonada</taxon>
        <taxon>Parabasalia</taxon>
        <taxon>Tritrichomonadida</taxon>
        <taxon>Tritrichomonadidae</taxon>
        <taxon>Tritrichomonas</taxon>
    </lineage>
</organism>